<keyword evidence="6 14" id="KW-0812">Transmembrane</keyword>
<feature type="region of interest" description="Disordered" evidence="13">
    <location>
        <begin position="1"/>
        <end position="70"/>
    </location>
</feature>
<reference evidence="15" key="1">
    <citation type="submission" date="2023-03" db="EMBL/GenBank/DDBJ databases">
        <title>Chromosome-scale reference genome and RAD-based genetic map of yellow starthistle (Centaurea solstitialis) reveal putative structural variation and QTLs associated with invader traits.</title>
        <authorList>
            <person name="Reatini B."/>
            <person name="Cang F.A."/>
            <person name="Jiang Q."/>
            <person name="Mckibben M.T.W."/>
            <person name="Barker M.S."/>
            <person name="Rieseberg L.H."/>
            <person name="Dlugosch K.M."/>
        </authorList>
    </citation>
    <scope>NUCLEOTIDE SEQUENCE</scope>
    <source>
        <strain evidence="15">CAN-66</strain>
        <tissue evidence="15">Leaf</tissue>
    </source>
</reference>
<evidence type="ECO:0000256" key="4">
    <source>
        <dbReference type="ARBA" id="ARBA00022475"/>
    </source>
</evidence>
<dbReference type="InterPro" id="IPR032675">
    <property type="entry name" value="LRR_dom_sf"/>
</dbReference>
<keyword evidence="4" id="KW-1003">Cell membrane</keyword>
<dbReference type="SMART" id="SM00365">
    <property type="entry name" value="LRR_SD22"/>
    <property type="match status" value="9"/>
</dbReference>
<dbReference type="SUPFAM" id="SSF52047">
    <property type="entry name" value="RNI-like"/>
    <property type="match status" value="1"/>
</dbReference>
<comment type="subcellular location">
    <subcellularLocation>
        <location evidence="2">Cell membrane</location>
    </subcellularLocation>
    <subcellularLocation>
        <location evidence="1">Membrane</location>
        <topology evidence="1">Single-pass membrane protein</topology>
    </subcellularLocation>
</comment>
<dbReference type="SMART" id="SM00369">
    <property type="entry name" value="LRR_TYP"/>
    <property type="match status" value="13"/>
</dbReference>
<organism evidence="15 16">
    <name type="scientific">Centaurea solstitialis</name>
    <name type="common">yellow star-thistle</name>
    <dbReference type="NCBI Taxonomy" id="347529"/>
    <lineage>
        <taxon>Eukaryota</taxon>
        <taxon>Viridiplantae</taxon>
        <taxon>Streptophyta</taxon>
        <taxon>Embryophyta</taxon>
        <taxon>Tracheophyta</taxon>
        <taxon>Spermatophyta</taxon>
        <taxon>Magnoliopsida</taxon>
        <taxon>eudicotyledons</taxon>
        <taxon>Gunneridae</taxon>
        <taxon>Pentapetalae</taxon>
        <taxon>asterids</taxon>
        <taxon>campanulids</taxon>
        <taxon>Asterales</taxon>
        <taxon>Asteraceae</taxon>
        <taxon>Carduoideae</taxon>
        <taxon>Cardueae</taxon>
        <taxon>Centaureinae</taxon>
        <taxon>Centaurea</taxon>
    </lineage>
</organism>
<keyword evidence="11" id="KW-0675">Receptor</keyword>
<dbReference type="GO" id="GO:0006952">
    <property type="term" value="P:defense response"/>
    <property type="evidence" value="ECO:0007669"/>
    <property type="project" value="UniProtKB-ARBA"/>
</dbReference>
<dbReference type="InterPro" id="IPR001611">
    <property type="entry name" value="Leu-rich_rpt"/>
</dbReference>
<dbReference type="SUPFAM" id="SSF52058">
    <property type="entry name" value="L domain-like"/>
    <property type="match status" value="3"/>
</dbReference>
<keyword evidence="8" id="KW-0677">Repeat</keyword>
<dbReference type="GO" id="GO:0051707">
    <property type="term" value="P:response to other organism"/>
    <property type="evidence" value="ECO:0007669"/>
    <property type="project" value="UniProtKB-ARBA"/>
</dbReference>
<keyword evidence="5" id="KW-0433">Leucine-rich repeat</keyword>
<feature type="compositionally biased region" description="Pro residues" evidence="13">
    <location>
        <begin position="37"/>
        <end position="61"/>
    </location>
</feature>
<evidence type="ECO:0000256" key="8">
    <source>
        <dbReference type="ARBA" id="ARBA00022737"/>
    </source>
</evidence>
<comment type="similarity">
    <text evidence="3">Belongs to the RLP family.</text>
</comment>
<accession>A0AA38WS12</accession>
<keyword evidence="12" id="KW-0325">Glycoprotein</keyword>
<feature type="transmembrane region" description="Helical" evidence="14">
    <location>
        <begin position="1137"/>
        <end position="1158"/>
    </location>
</feature>
<keyword evidence="10 14" id="KW-0472">Membrane</keyword>
<evidence type="ECO:0000256" key="9">
    <source>
        <dbReference type="ARBA" id="ARBA00022989"/>
    </source>
</evidence>
<evidence type="ECO:0000256" key="3">
    <source>
        <dbReference type="ARBA" id="ARBA00009592"/>
    </source>
</evidence>
<dbReference type="PANTHER" id="PTHR48062:SF21">
    <property type="entry name" value="RECEPTOR-LIKE PROTEIN 12"/>
    <property type="match status" value="1"/>
</dbReference>
<evidence type="ECO:0000256" key="6">
    <source>
        <dbReference type="ARBA" id="ARBA00022692"/>
    </source>
</evidence>
<feature type="transmembrane region" description="Helical" evidence="14">
    <location>
        <begin position="146"/>
        <end position="176"/>
    </location>
</feature>
<evidence type="ECO:0000313" key="15">
    <source>
        <dbReference type="EMBL" id="KAJ9560151.1"/>
    </source>
</evidence>
<dbReference type="FunFam" id="3.80.10.10:FF:000041">
    <property type="entry name" value="LRR receptor-like serine/threonine-protein kinase ERECTA"/>
    <property type="match status" value="1"/>
</dbReference>
<dbReference type="GO" id="GO:0012505">
    <property type="term" value="C:endomembrane system"/>
    <property type="evidence" value="ECO:0007669"/>
    <property type="project" value="UniProtKB-SubCell"/>
</dbReference>
<feature type="compositionally biased region" description="Basic residues" evidence="13">
    <location>
        <begin position="1"/>
        <end position="12"/>
    </location>
</feature>
<keyword evidence="7" id="KW-0732">Signal</keyword>
<protein>
    <submittedName>
        <fullName evidence="15">Uncharacterized protein</fullName>
    </submittedName>
</protein>
<keyword evidence="9 14" id="KW-1133">Transmembrane helix</keyword>
<keyword evidence="16" id="KW-1185">Reference proteome</keyword>
<evidence type="ECO:0000256" key="5">
    <source>
        <dbReference type="ARBA" id="ARBA00022614"/>
    </source>
</evidence>
<evidence type="ECO:0000256" key="1">
    <source>
        <dbReference type="ARBA" id="ARBA00004167"/>
    </source>
</evidence>
<evidence type="ECO:0000256" key="10">
    <source>
        <dbReference type="ARBA" id="ARBA00023136"/>
    </source>
</evidence>
<dbReference type="PANTHER" id="PTHR48062">
    <property type="entry name" value="RECEPTOR-LIKE PROTEIN 14"/>
    <property type="match status" value="1"/>
</dbReference>
<dbReference type="EMBL" id="JARYMX010000002">
    <property type="protein sequence ID" value="KAJ9560151.1"/>
    <property type="molecule type" value="Genomic_DNA"/>
</dbReference>
<dbReference type="Gene3D" id="3.80.10.10">
    <property type="entry name" value="Ribonuclease Inhibitor"/>
    <property type="match status" value="5"/>
</dbReference>
<proteinExistence type="inferred from homology"/>
<comment type="caution">
    <text evidence="15">The sequence shown here is derived from an EMBL/GenBank/DDBJ whole genome shotgun (WGS) entry which is preliminary data.</text>
</comment>
<dbReference type="AlphaFoldDB" id="A0AA38WS12"/>
<evidence type="ECO:0000256" key="14">
    <source>
        <dbReference type="SAM" id="Phobius"/>
    </source>
</evidence>
<sequence length="1194" mass="134913">MVTHLRHYHHHATGSATAATIDTATGTPTPSSTPSAPSAPPPAPPKPPPVPPAPSKPPLAPPKHRRHHRNHRRHLRYLLHHCPSYYHIIFSESGLERLSRLTKLEKLDLSQNTIGNDIFAALGALTSLKVLHLANNNLEGYFPALGMFFIFHLCTYLIFAVHNLQALIIMCFYIYFKHFTALENLEILDINNLGYYGALKMQGFEQISMLKKLKILNLGRNDFNKSLLTSLSVLPLLKSLDLHSNSLFGSFPAQELSNLTNLEELDLRYTKLNDTPSVEDCKMLSRLEKLKNIALGDNGFNNSIILCLSALPSLTTLDLSYTQSLGSYFPIQGMFITTKTLFTKRLPTKHLPTIAPFSLILYSFLCVPLYVQIHQVLICRDIPFSLYDSAEPSHLPNLEVLFLSDNRFNGTLPMEALASFHRLEVLDVSYNRFVGSIPSTIQALSSLRVISFAHNEFNGSLPNHGLCELNNLHELDLSQNMLSGSLPLCFNHLSSLKLLDISSNQFTGIPMPLLIANLTSLEYIDFSNNKFEGSFAFSSFSNLKKLEVVRFVCHSDKFMVETEEPTGWIPMFQLKVLVLSSCAINGPTRSVVPRFLLHQRELVVLDLSHNSLEGHFPNWLIENNTMLKALILRNNSFSGIILMPLRRNANTRWLDMSENHMNGTIPHNFPRFLPCINHLNMSRNSLDGVIPPSIGDLSKLETLDLSDNELSGQVPKGLFTFLRVVNLSKNKLHGKVLSGNTSLGLTNWLDLDNNYFTGKIGNYSVNELHLWTLDISNNFFTGMIPDWMTNNMVLSELVVSNNRLEGRFPCGIARFSYLDISHNSFSGPIPYCSNFQDMENLDLGSNRFTGLIPNVFRNLTSILSLDIGNNFLSGRIPEFLGDLSFLRVLILRKNNFSGSIPKQLCLLSNLSMLDLSSNSLSGSIPRCLQNIISPIKSSFMERDHFEMSTLFYNYGSVEYAYPVFYMSQVFLIQDEVQFTVKTQSRSFKGRLLDLMVGLDLSCNNLVGEIPKELGLLTQIHSLNLSHNQLTGTIPMQFSNLENMESLDLSYNRLRGEVPSSLIQLNFLAIFNVSHNNLSGRLPDMKAQFSTYTNESYEGNPLLCGLPLEKKCTSTSHVTDPSDKQDLDKWYDIDMTSFYGSSGATWVVFLLGWVAVLYINPYWRRRWLDLVEERMYACYYFLDDSVRKVSMLFRK</sequence>
<evidence type="ECO:0000256" key="11">
    <source>
        <dbReference type="ARBA" id="ARBA00023170"/>
    </source>
</evidence>
<dbReference type="Pfam" id="PF13855">
    <property type="entry name" value="LRR_8"/>
    <property type="match status" value="1"/>
</dbReference>
<dbReference type="GO" id="GO:0005886">
    <property type="term" value="C:plasma membrane"/>
    <property type="evidence" value="ECO:0007669"/>
    <property type="project" value="UniProtKB-SubCell"/>
</dbReference>
<evidence type="ECO:0000256" key="7">
    <source>
        <dbReference type="ARBA" id="ARBA00022729"/>
    </source>
</evidence>
<evidence type="ECO:0000313" key="16">
    <source>
        <dbReference type="Proteomes" id="UP001172457"/>
    </source>
</evidence>
<gene>
    <name evidence="15" type="ORF">OSB04_005311</name>
</gene>
<dbReference type="InterPro" id="IPR003591">
    <property type="entry name" value="Leu-rich_rpt_typical-subtyp"/>
</dbReference>
<dbReference type="FunFam" id="3.80.10.10:FF:001678">
    <property type="entry name" value="Calmodulin-binding receptor kinase CaMRLK"/>
    <property type="match status" value="1"/>
</dbReference>
<evidence type="ECO:0000256" key="12">
    <source>
        <dbReference type="ARBA" id="ARBA00023180"/>
    </source>
</evidence>
<dbReference type="Pfam" id="PF00560">
    <property type="entry name" value="LRR_1"/>
    <property type="match status" value="8"/>
</dbReference>
<dbReference type="FunFam" id="3.80.10.10:FF:000213">
    <property type="entry name" value="Tyrosine-sulfated glycopeptide receptor 1"/>
    <property type="match status" value="1"/>
</dbReference>
<dbReference type="PRINTS" id="PR00019">
    <property type="entry name" value="LEURICHRPT"/>
</dbReference>
<dbReference type="InterPro" id="IPR051502">
    <property type="entry name" value="RLP_Defense_Trigger"/>
</dbReference>
<name>A0AA38WS12_9ASTR</name>
<dbReference type="FunFam" id="3.80.10.10:FF:000095">
    <property type="entry name" value="LRR receptor-like serine/threonine-protein kinase GSO1"/>
    <property type="match status" value="1"/>
</dbReference>
<evidence type="ECO:0000256" key="2">
    <source>
        <dbReference type="ARBA" id="ARBA00004236"/>
    </source>
</evidence>
<feature type="compositionally biased region" description="Low complexity" evidence="13">
    <location>
        <begin position="13"/>
        <end position="36"/>
    </location>
</feature>
<evidence type="ECO:0000256" key="13">
    <source>
        <dbReference type="SAM" id="MobiDB-lite"/>
    </source>
</evidence>
<dbReference type="Proteomes" id="UP001172457">
    <property type="component" value="Chromosome 2"/>
</dbReference>